<feature type="compositionally biased region" description="Basic and acidic residues" evidence="11">
    <location>
        <begin position="602"/>
        <end position="625"/>
    </location>
</feature>
<evidence type="ECO:0000313" key="14">
    <source>
        <dbReference type="Proteomes" id="UP000006310"/>
    </source>
</evidence>
<evidence type="ECO:0000313" key="13">
    <source>
        <dbReference type="EMBL" id="CCK71526.1"/>
    </source>
</evidence>
<dbReference type="GeneID" id="34527258"/>
<keyword evidence="9" id="KW-0175">Coiled coil</keyword>
<dbReference type="eggNOG" id="KOG2505">
    <property type="taxonomic scope" value="Eukaryota"/>
</dbReference>
<dbReference type="RefSeq" id="XP_022465771.1">
    <property type="nucleotide sequence ID" value="XM_022609368.1"/>
</dbReference>
<dbReference type="Gene3D" id="1.25.40.20">
    <property type="entry name" value="Ankyrin repeat-containing domain"/>
    <property type="match status" value="1"/>
</dbReference>
<gene>
    <name evidence="13" type="primary">KNAG0H01130</name>
    <name evidence="13" type="ordered locus">KNAG_0H01130</name>
</gene>
<feature type="compositionally biased region" description="Low complexity" evidence="11">
    <location>
        <begin position="117"/>
        <end position="132"/>
    </location>
</feature>
<feature type="region of interest" description="Disordered" evidence="11">
    <location>
        <begin position="564"/>
        <end position="625"/>
    </location>
</feature>
<keyword evidence="5" id="KW-0677">Repeat</keyword>
<evidence type="ECO:0000256" key="8">
    <source>
        <dbReference type="ARBA" id="ARBA00023043"/>
    </source>
</evidence>
<dbReference type="PANTHER" id="PTHR16036:SF2">
    <property type="entry name" value="TRNA ENDONUCLEASE ANKZF1"/>
    <property type="match status" value="1"/>
</dbReference>
<dbReference type="OMA" id="ERWTCNT"/>
<evidence type="ECO:0000256" key="5">
    <source>
        <dbReference type="ARBA" id="ARBA00022737"/>
    </source>
</evidence>
<dbReference type="HOGENOM" id="CLU_014293_1_1_1"/>
<dbReference type="GO" id="GO:0004045">
    <property type="term" value="F:peptidyl-tRNA hydrolase activity"/>
    <property type="evidence" value="ECO:0007669"/>
    <property type="project" value="EnsemblFungi"/>
</dbReference>
<dbReference type="InterPro" id="IPR036770">
    <property type="entry name" value="Ankyrin_rpt-contain_sf"/>
</dbReference>
<evidence type="ECO:0000256" key="1">
    <source>
        <dbReference type="ARBA" id="ARBA00004496"/>
    </source>
</evidence>
<dbReference type="Pfam" id="PF18826">
    <property type="entry name" value="bVLRF1"/>
    <property type="match status" value="1"/>
</dbReference>
<organism evidence="13 14">
    <name type="scientific">Huiozyma naganishii (strain ATCC MYA-139 / BCRC 22969 / CBS 8797 / KCTC 17520 / NBRC 10181 / NCYC 3082 / Yp74L-3)</name>
    <name type="common">Yeast</name>
    <name type="synonym">Kazachstania naganishii</name>
    <dbReference type="NCBI Taxonomy" id="1071383"/>
    <lineage>
        <taxon>Eukaryota</taxon>
        <taxon>Fungi</taxon>
        <taxon>Dikarya</taxon>
        <taxon>Ascomycota</taxon>
        <taxon>Saccharomycotina</taxon>
        <taxon>Saccharomycetes</taxon>
        <taxon>Saccharomycetales</taxon>
        <taxon>Saccharomycetaceae</taxon>
        <taxon>Huiozyma</taxon>
    </lineage>
</organism>
<accession>J7S9J3</accession>
<dbReference type="STRING" id="1071383.J7S9J3"/>
<comment type="subcellular location">
    <subcellularLocation>
        <location evidence="1">Cytoplasm</location>
    </subcellularLocation>
</comment>
<dbReference type="InterPro" id="IPR047139">
    <property type="entry name" value="ANKZ1/VMS1"/>
</dbReference>
<keyword evidence="6 10" id="KW-0255">Endonuclease</keyword>
<keyword evidence="4 10" id="KW-0540">Nuclease</keyword>
<dbReference type="KEGG" id="kng:KNAG_0H01130"/>
<feature type="domain" description="VLRF1" evidence="12">
    <location>
        <begin position="223"/>
        <end position="383"/>
    </location>
</feature>
<dbReference type="EMBL" id="HE978321">
    <property type="protein sequence ID" value="CCK71526.1"/>
    <property type="molecule type" value="Genomic_DNA"/>
</dbReference>
<evidence type="ECO:0000256" key="2">
    <source>
        <dbReference type="ARBA" id="ARBA00009262"/>
    </source>
</evidence>
<evidence type="ECO:0000256" key="3">
    <source>
        <dbReference type="ARBA" id="ARBA00022490"/>
    </source>
</evidence>
<evidence type="ECO:0000256" key="9">
    <source>
        <dbReference type="ARBA" id="ARBA00023054"/>
    </source>
</evidence>
<keyword evidence="3 10" id="KW-0963">Cytoplasm</keyword>
<dbReference type="AlphaFoldDB" id="J7S9J3"/>
<name>J7S9J3_HUIN7</name>
<feature type="active site" evidence="10">
    <location>
        <position position="286"/>
    </location>
</feature>
<dbReference type="SUPFAM" id="SSF48403">
    <property type="entry name" value="Ankyrin repeat"/>
    <property type="match status" value="1"/>
</dbReference>
<evidence type="ECO:0000256" key="7">
    <source>
        <dbReference type="ARBA" id="ARBA00022801"/>
    </source>
</evidence>
<reference evidence="14" key="2">
    <citation type="submission" date="2012-08" db="EMBL/GenBank/DDBJ databases">
        <title>Genome sequence of Kazachstania naganishii.</title>
        <authorList>
            <person name="Gordon J.L."/>
            <person name="Armisen D."/>
            <person name="Proux-Wera E."/>
            <person name="OhEigeartaigh S.S."/>
            <person name="Byrne K.P."/>
            <person name="Wolfe K.H."/>
        </authorList>
    </citation>
    <scope>NUCLEOTIDE SEQUENCE [LARGE SCALE GENOMIC DNA]</scope>
    <source>
        <strain evidence="14">ATCC MYA-139 / BCRC 22969 / CBS 8797 / CCRC 22969 / KCTC 17520 / NBRC 10181 / NCYC 3082</strain>
    </source>
</reference>
<dbReference type="GO" id="GO:0036266">
    <property type="term" value="C:Cdc48p-Npl4p-Vms1p AAA ATPase complex"/>
    <property type="evidence" value="ECO:0007669"/>
    <property type="project" value="EnsemblFungi"/>
</dbReference>
<keyword evidence="14" id="KW-1185">Reference proteome</keyword>
<keyword evidence="8" id="KW-0040">ANK repeat</keyword>
<feature type="compositionally biased region" description="Acidic residues" evidence="11">
    <location>
        <begin position="133"/>
        <end position="148"/>
    </location>
</feature>
<comment type="similarity">
    <text evidence="2 10">Belongs to the ANKZF1/VMS1 family.</text>
</comment>
<dbReference type="GO" id="GO:0072671">
    <property type="term" value="P:mitochondria-associated ubiquitin-dependent protein catabolic process"/>
    <property type="evidence" value="ECO:0007669"/>
    <property type="project" value="EnsemblFungi"/>
</dbReference>
<feature type="region of interest" description="Disordered" evidence="11">
    <location>
        <begin position="117"/>
        <end position="148"/>
    </location>
</feature>
<feature type="compositionally biased region" description="Basic and acidic residues" evidence="11">
    <location>
        <begin position="564"/>
        <end position="577"/>
    </location>
</feature>
<dbReference type="GO" id="GO:0005829">
    <property type="term" value="C:cytosol"/>
    <property type="evidence" value="ECO:0007669"/>
    <property type="project" value="EnsemblFungi"/>
</dbReference>
<evidence type="ECO:0000256" key="11">
    <source>
        <dbReference type="SAM" id="MobiDB-lite"/>
    </source>
</evidence>
<comment type="domain">
    <text evidence="10">The VLRF1 domain mediates binding to the 60S ribosomal subunit.</text>
</comment>
<evidence type="ECO:0000256" key="10">
    <source>
        <dbReference type="PROSITE-ProRule" id="PRU01389"/>
    </source>
</evidence>
<keyword evidence="7 10" id="KW-0378">Hydrolase</keyword>
<evidence type="ECO:0000256" key="6">
    <source>
        <dbReference type="ARBA" id="ARBA00022759"/>
    </source>
</evidence>
<dbReference type="GO" id="GO:0004521">
    <property type="term" value="F:RNA endonuclease activity"/>
    <property type="evidence" value="ECO:0007669"/>
    <property type="project" value="EnsemblFungi"/>
</dbReference>
<dbReference type="InterPro" id="IPR041175">
    <property type="entry name" value="VLRF1/Vms1"/>
</dbReference>
<dbReference type="PROSITE" id="PS52044">
    <property type="entry name" value="VLRF1"/>
    <property type="match status" value="1"/>
</dbReference>
<dbReference type="GO" id="GO:0005789">
    <property type="term" value="C:endoplasmic reticulum membrane"/>
    <property type="evidence" value="ECO:0007669"/>
    <property type="project" value="EnsemblFungi"/>
</dbReference>
<dbReference type="OrthoDB" id="429841at2759"/>
<dbReference type="PANTHER" id="PTHR16036">
    <property type="entry name" value="ANKYRIN REPEAT AND ZINC FINGER DOMAIN-CONTAINING PROTEIN 1"/>
    <property type="match status" value="1"/>
</dbReference>
<dbReference type="GO" id="GO:0071630">
    <property type="term" value="P:nuclear protein quality control by the ubiquitin-proteasome system"/>
    <property type="evidence" value="ECO:0007669"/>
    <property type="project" value="EnsemblFungi"/>
</dbReference>
<dbReference type="PROSITE" id="PS00028">
    <property type="entry name" value="ZINC_FINGER_C2H2_1"/>
    <property type="match status" value="1"/>
</dbReference>
<protein>
    <recommendedName>
        <fullName evidence="12">VLRF1 domain-containing protein</fullName>
    </recommendedName>
</protein>
<feature type="region of interest" description="Disordered" evidence="11">
    <location>
        <begin position="278"/>
        <end position="301"/>
    </location>
</feature>
<dbReference type="GO" id="GO:0036503">
    <property type="term" value="P:ERAD pathway"/>
    <property type="evidence" value="ECO:0007669"/>
    <property type="project" value="EnsemblFungi"/>
</dbReference>
<evidence type="ECO:0000256" key="4">
    <source>
        <dbReference type="ARBA" id="ARBA00022722"/>
    </source>
</evidence>
<dbReference type="Proteomes" id="UP000006310">
    <property type="component" value="Chromosome 8"/>
</dbReference>
<proteinExistence type="inferred from homology"/>
<sequence length="625" mass="71005">MSVAQFKKIDTYVYDLSNEVLDSLQLTGFDENFKELAIETNLPLVAQNEQDKASQVLPPDQLERLKTKPISTKLHCTVCDLDFADLVNQRAHYQTNIHIHNLKRKISGLEAVTESDVIASDSSQDDQAPSDVSDIEEEETESDDSDDQITETLTQMNITQTETGEAFPLSPHLNTMSPQIYFNTKLLAETNKAFGVYKVLFDKSELLRPDLALRNWNKTVDQSVSMSALFMVGGGHFAGAIVSHQRNNVKGNASKQNISFEEQGVNFLEQKTFHRYTTRRKQGGSQSAMDNAKGKAHSAGSTLRRYNEAALKVDVQTLLKTWEPYLKQCENIFIRARSVTDRKIFYDNGVLEKNDPRLKTFPFTTSRPTATELKKAWCELTYLKVSEKPAAVEPKKFSKQVPSAQKVKTPEPEKTLSPEETHTKELIQLVKKGRAPLIIAYLKRHNLTVDFSLQPAFTYAITPTLLHCASQQGLKQMVTILMTNMKADPTIKNNKGKTAWDLSQNVAVQRCFQIARQTLGEDYKNWDESHIGEPLTREQVEELNKREKEMEENENAALIERELKASKERQQQEKDAARGPGYKLDPAANISETERNFNSLTEDQKRRLMREQRARAAEARMKQVK</sequence>
<dbReference type="InterPro" id="IPR013087">
    <property type="entry name" value="Znf_C2H2_type"/>
</dbReference>
<evidence type="ECO:0000259" key="12">
    <source>
        <dbReference type="PROSITE" id="PS52044"/>
    </source>
</evidence>
<reference evidence="13 14" key="1">
    <citation type="journal article" date="2011" name="Proc. Natl. Acad. Sci. U.S.A.">
        <title>Evolutionary erosion of yeast sex chromosomes by mating-type switching accidents.</title>
        <authorList>
            <person name="Gordon J.L."/>
            <person name="Armisen D."/>
            <person name="Proux-Wera E."/>
            <person name="Oheigeartaigh S.S."/>
            <person name="Byrne K.P."/>
            <person name="Wolfe K.H."/>
        </authorList>
    </citation>
    <scope>NUCLEOTIDE SEQUENCE [LARGE SCALE GENOMIC DNA]</scope>
    <source>
        <strain evidence="14">ATCC MYA-139 / BCRC 22969 / CBS 8797 / CCRC 22969 / KCTC 17520 / NBRC 10181 / NCYC 3082</strain>
    </source>
</reference>
<dbReference type="GO" id="GO:0072344">
    <property type="term" value="P:rescue of stalled ribosome"/>
    <property type="evidence" value="ECO:0007669"/>
    <property type="project" value="EnsemblFungi"/>
</dbReference>